<dbReference type="InterPro" id="IPR000182">
    <property type="entry name" value="GNAT_dom"/>
</dbReference>
<evidence type="ECO:0000256" key="1">
    <source>
        <dbReference type="ARBA" id="ARBA00022679"/>
    </source>
</evidence>
<protein>
    <submittedName>
        <fullName evidence="3">N-acetyltransferase</fullName>
    </submittedName>
</protein>
<name>A0A433N1W7_CHLFR</name>
<dbReference type="STRING" id="211165.GCA_000317285_01046"/>
<dbReference type="PANTHER" id="PTHR13947">
    <property type="entry name" value="GNAT FAMILY N-ACETYLTRANSFERASE"/>
    <property type="match status" value="1"/>
</dbReference>
<keyword evidence="1 3" id="KW-0808">Transferase</keyword>
<dbReference type="Pfam" id="PF00583">
    <property type="entry name" value="Acetyltransf_1"/>
    <property type="match status" value="1"/>
</dbReference>
<proteinExistence type="predicted"/>
<dbReference type="PROSITE" id="PS51186">
    <property type="entry name" value="GNAT"/>
    <property type="match status" value="1"/>
</dbReference>
<dbReference type="Gene3D" id="3.40.630.30">
    <property type="match status" value="1"/>
</dbReference>
<dbReference type="CDD" id="cd04301">
    <property type="entry name" value="NAT_SF"/>
    <property type="match status" value="1"/>
</dbReference>
<reference evidence="3 4" key="1">
    <citation type="journal article" date="2019" name="Genome Biol. Evol.">
        <title>Day and night: Metabolic profiles and evolutionary relationships of six axenic non-marine cyanobacteria.</title>
        <authorList>
            <person name="Will S.E."/>
            <person name="Henke P."/>
            <person name="Boedeker C."/>
            <person name="Huang S."/>
            <person name="Brinkmann H."/>
            <person name="Rohde M."/>
            <person name="Jarek M."/>
            <person name="Friedl T."/>
            <person name="Seufert S."/>
            <person name="Schumacher M."/>
            <person name="Overmann J."/>
            <person name="Neumann-Schaal M."/>
            <person name="Petersen J."/>
        </authorList>
    </citation>
    <scope>NUCLEOTIDE SEQUENCE [LARGE SCALE GENOMIC DNA]</scope>
    <source>
        <strain evidence="3 4">PCC 6912</strain>
    </source>
</reference>
<evidence type="ECO:0000313" key="4">
    <source>
        <dbReference type="Proteomes" id="UP000268857"/>
    </source>
</evidence>
<dbReference type="GO" id="GO:0008080">
    <property type="term" value="F:N-acetyltransferase activity"/>
    <property type="evidence" value="ECO:0007669"/>
    <property type="project" value="InterPro"/>
</dbReference>
<keyword evidence="4" id="KW-1185">Reference proteome</keyword>
<dbReference type="RefSeq" id="WP_016873603.1">
    <property type="nucleotide sequence ID" value="NZ_AJLN01000047.1"/>
</dbReference>
<evidence type="ECO:0000313" key="3">
    <source>
        <dbReference type="EMBL" id="RUR75060.1"/>
    </source>
</evidence>
<organism evidence="3 4">
    <name type="scientific">Chlorogloeopsis fritschii PCC 6912</name>
    <dbReference type="NCBI Taxonomy" id="211165"/>
    <lineage>
        <taxon>Bacteria</taxon>
        <taxon>Bacillati</taxon>
        <taxon>Cyanobacteriota</taxon>
        <taxon>Cyanophyceae</taxon>
        <taxon>Nostocales</taxon>
        <taxon>Chlorogloeopsidaceae</taxon>
        <taxon>Chlorogloeopsis</taxon>
    </lineage>
</organism>
<dbReference type="AlphaFoldDB" id="A0A433N1W7"/>
<dbReference type="EMBL" id="RSCJ01000026">
    <property type="protein sequence ID" value="RUR75060.1"/>
    <property type="molecule type" value="Genomic_DNA"/>
</dbReference>
<evidence type="ECO:0000259" key="2">
    <source>
        <dbReference type="PROSITE" id="PS51186"/>
    </source>
</evidence>
<accession>A0A433N1W7</accession>
<dbReference type="Proteomes" id="UP000268857">
    <property type="component" value="Unassembled WGS sequence"/>
</dbReference>
<sequence>MTNHYYRDFLIRNWQERDRIPAAEVIRSVLSEYGLGWEPNGADKDVLQVEEYYLATGGEFWVIEYQNQLVGTGAYYPIKRSEKAVEIRKMYLLSSVRGFGLGKYLLQQLEAAIASRGFLSIWIETASVLAEAVKLYESNGYMPATGVETTRCDRVYVKSLMTNFY</sequence>
<dbReference type="InterPro" id="IPR050769">
    <property type="entry name" value="NAT_camello-type"/>
</dbReference>
<dbReference type="InterPro" id="IPR016181">
    <property type="entry name" value="Acyl_CoA_acyltransferase"/>
</dbReference>
<feature type="domain" description="N-acetyltransferase" evidence="2">
    <location>
        <begin position="9"/>
        <end position="162"/>
    </location>
</feature>
<dbReference type="OrthoDB" id="5419426at2"/>
<dbReference type="PANTHER" id="PTHR13947:SF37">
    <property type="entry name" value="LD18367P"/>
    <property type="match status" value="1"/>
</dbReference>
<comment type="caution">
    <text evidence="3">The sequence shown here is derived from an EMBL/GenBank/DDBJ whole genome shotgun (WGS) entry which is preliminary data.</text>
</comment>
<gene>
    <name evidence="3" type="ORF">PCC6912_49030</name>
</gene>
<dbReference type="SUPFAM" id="SSF55729">
    <property type="entry name" value="Acyl-CoA N-acyltransferases (Nat)"/>
    <property type="match status" value="1"/>
</dbReference>